<dbReference type="PROSITE" id="PS00211">
    <property type="entry name" value="ABC_TRANSPORTER_1"/>
    <property type="match status" value="2"/>
</dbReference>
<feature type="transmembrane region" description="Helical" evidence="10">
    <location>
        <begin position="808"/>
        <end position="831"/>
    </location>
</feature>
<dbReference type="Gene3D" id="1.20.1560.10">
    <property type="entry name" value="ABC transporter type 1, transmembrane domain"/>
    <property type="match status" value="2"/>
</dbReference>
<evidence type="ECO:0000256" key="6">
    <source>
        <dbReference type="ARBA" id="ARBA00022840"/>
    </source>
</evidence>
<dbReference type="EMBL" id="KN847541">
    <property type="protein sequence ID" value="KIW04398.1"/>
    <property type="molecule type" value="Genomic_DNA"/>
</dbReference>
<evidence type="ECO:0000259" key="11">
    <source>
        <dbReference type="PROSITE" id="PS50893"/>
    </source>
</evidence>
<dbReference type="CDD" id="cd18578">
    <property type="entry name" value="ABC_6TM_Pgp_ABCB1_D2_like"/>
    <property type="match status" value="1"/>
</dbReference>
<dbReference type="FunFam" id="3.40.50.300:FF:000913">
    <property type="entry name" value="ABC multidrug transporter SitT"/>
    <property type="match status" value="1"/>
</dbReference>
<evidence type="ECO:0000256" key="2">
    <source>
        <dbReference type="ARBA" id="ARBA00007577"/>
    </source>
</evidence>
<feature type="transmembrane region" description="Helical" evidence="10">
    <location>
        <begin position="195"/>
        <end position="216"/>
    </location>
</feature>
<evidence type="ECO:0000256" key="1">
    <source>
        <dbReference type="ARBA" id="ARBA00004141"/>
    </source>
</evidence>
<dbReference type="Gene3D" id="3.40.50.300">
    <property type="entry name" value="P-loop containing nucleotide triphosphate hydrolases"/>
    <property type="match status" value="2"/>
</dbReference>
<keyword evidence="14" id="KW-1185">Reference proteome</keyword>
<feature type="transmembrane region" description="Helical" evidence="10">
    <location>
        <begin position="953"/>
        <end position="973"/>
    </location>
</feature>
<keyword evidence="8 10" id="KW-0472">Membrane</keyword>
<dbReference type="STRING" id="253628.A0A0D2AC21"/>
<protein>
    <recommendedName>
        <fullName evidence="15">Multidrug resistance protein 1</fullName>
    </recommendedName>
</protein>
<feature type="transmembrane region" description="Helical" evidence="10">
    <location>
        <begin position="276"/>
        <end position="296"/>
    </location>
</feature>
<feature type="domain" description="ABC transporter" evidence="11">
    <location>
        <begin position="1019"/>
        <end position="1279"/>
    </location>
</feature>
<sequence length="1284" mass="142180">MAADAEKTSAGANAEPDVDSTAEGQGGFFGNYARIFTFADKKSWTLIAIACVAAAGSGVPLPLMDLIFGKFVTTFNNFAVGNASPAEFRKELNHWTLYFVYLFVGRFVLNYIWTFCFSLSAIRITKALRIRTLQAALRQPISYFDVSKTSSTTVLVTTNSNLVNNGINEKLGLVIQATSTFITAFAVAFAVNWKLTLITCGVVPAIVIIVSVCIGIDSKQEARILPMYAKATMLAEEVFGTMKTVKSFWAMPVFEAKFERLLALAKKEGYKKSPNYGVLFSTEYFCIFSGYALAFWQGIRRYASGEIQAPGDIVTVIFAVVLAATALTQIGPQFLFLSKAVGASIPLFDIINRESELDPFSEDGEKPQVCRGEIEIRDVRFAYPARPDVEVLKGMSLKIQPNKTTALVGPSGCGKSTIIGLLERWYEPASGLIMLDGQSLSNLNLRWLRTSIRLVGQEPVLFRGSVFENVAHGLEGTSQADLSREEKMKLVIQACQDAYAHEFIEQLPNGYDTLLGERAANLSGGQKQRLAIARAIISQPSILLLDEATSGLDTKSEKIVQEALNRVAANRTVIVIAHRLSTIKTADNIVVLNEGRVIEQGTHVELMGRQGRYSQLVRAQDLGQREEAEEREENVRKGDMSVLYSTLSRKETQTSNARGDDDRITDGHVGFHFSLSQAIWVAVMDQRKLWLWLGVVLVGCTLAGLTFPAQGIVFARIFQAFQLPPAQSVNRGDLFSLMFFVIALANFLCYFVIGWISNYISQWSTYNFRLRLFKDFLAQDMEFFDRPENSTGALASKLNDYPSNLQELLGFNIFLIVVIIVNILSSSILAIIVGWKLGLVVVFGGLPPLVFAGYLRIRLELKLDEDTGVRFSESAGLAGEAVGEIRTVASFTLERHVLQQYQDMLRHIELKSVRALLWTMFWYSLSQSMSLLVMGLGFWYGGRLMSYGEYSTTQFFIIFISVIFAGEAAAQFFGYTTSLTKAKTAANYVFWIRSLRPSIKEDPSKPGPADDEDTEPLAIEANDLCFAYPLRPHVQVIRDLDVEIPSAKFTAFVGASGSGKSTIISLLERFYDPTSGTITIRSPSSDKESLLPDLDPHKYRASIGLVSQEPVLYSGTIKENISLGLIKPKQENEKAASDENEVEMRVTDEEIEAACRVANIYDFIMSLPQALNTEVGAKGTQLSGGQKQRIAIARALVRRPKLLLLDEATSALDTESERVVQEALDSAREGRTTVAIAHRLSTIKYADMIVVINRGRIVEMGSHDKLLEKKGVYWDMCKAQALDR</sequence>
<dbReference type="SUPFAM" id="SSF90123">
    <property type="entry name" value="ABC transporter transmembrane region"/>
    <property type="match status" value="2"/>
</dbReference>
<comment type="similarity">
    <text evidence="2">Belongs to the ABC transporter superfamily. ABCB family. Multidrug resistance exporter (TC 3.A.1.201) subfamily.</text>
</comment>
<dbReference type="GO" id="GO:0005524">
    <property type="term" value="F:ATP binding"/>
    <property type="evidence" value="ECO:0007669"/>
    <property type="project" value="UniProtKB-KW"/>
</dbReference>
<dbReference type="PANTHER" id="PTHR43394">
    <property type="entry name" value="ATP-DEPENDENT PERMEASE MDL1, MITOCHONDRIAL"/>
    <property type="match status" value="1"/>
</dbReference>
<dbReference type="GeneID" id="27312651"/>
<dbReference type="SUPFAM" id="SSF52540">
    <property type="entry name" value="P-loop containing nucleoside triphosphate hydrolases"/>
    <property type="match status" value="2"/>
</dbReference>
<feature type="region of interest" description="Disordered" evidence="9">
    <location>
        <begin position="1"/>
        <end position="20"/>
    </location>
</feature>
<feature type="transmembrane region" description="Helical" evidence="10">
    <location>
        <begin position="98"/>
        <end position="122"/>
    </location>
</feature>
<feature type="domain" description="ABC transmembrane type-1" evidence="12">
    <location>
        <begin position="695"/>
        <end position="981"/>
    </location>
</feature>
<keyword evidence="5" id="KW-0547">Nucleotide-binding</keyword>
<dbReference type="VEuPathDB" id="FungiDB:PV09_04678"/>
<feature type="transmembrane region" description="Helical" evidence="10">
    <location>
        <begin position="316"/>
        <end position="337"/>
    </location>
</feature>
<organism evidence="13 14">
    <name type="scientific">Verruconis gallopava</name>
    <dbReference type="NCBI Taxonomy" id="253628"/>
    <lineage>
        <taxon>Eukaryota</taxon>
        <taxon>Fungi</taxon>
        <taxon>Dikarya</taxon>
        <taxon>Ascomycota</taxon>
        <taxon>Pezizomycotina</taxon>
        <taxon>Dothideomycetes</taxon>
        <taxon>Pleosporomycetidae</taxon>
        <taxon>Venturiales</taxon>
        <taxon>Sympoventuriaceae</taxon>
        <taxon>Verruconis</taxon>
    </lineage>
</organism>
<dbReference type="CDD" id="cd03249">
    <property type="entry name" value="ABC_MTABC3_MDL1_MDL2"/>
    <property type="match status" value="2"/>
</dbReference>
<dbReference type="CDD" id="cd18577">
    <property type="entry name" value="ABC_6TM_Pgp_ABCB1_D1_like"/>
    <property type="match status" value="1"/>
</dbReference>
<reference evidence="13 14" key="1">
    <citation type="submission" date="2015-01" db="EMBL/GenBank/DDBJ databases">
        <title>The Genome Sequence of Ochroconis gallopava CBS43764.</title>
        <authorList>
            <consortium name="The Broad Institute Genomics Platform"/>
            <person name="Cuomo C."/>
            <person name="de Hoog S."/>
            <person name="Gorbushina A."/>
            <person name="Stielow B."/>
            <person name="Teixiera M."/>
            <person name="Abouelleil A."/>
            <person name="Chapman S.B."/>
            <person name="Priest M."/>
            <person name="Young S.K."/>
            <person name="Wortman J."/>
            <person name="Nusbaum C."/>
            <person name="Birren B."/>
        </authorList>
    </citation>
    <scope>NUCLEOTIDE SEQUENCE [LARGE SCALE GENOMIC DNA]</scope>
    <source>
        <strain evidence="13 14">CBS 43764</strain>
    </source>
</reference>
<dbReference type="GO" id="GO:0015421">
    <property type="term" value="F:ABC-type oligopeptide transporter activity"/>
    <property type="evidence" value="ECO:0007669"/>
    <property type="project" value="TreeGrafter"/>
</dbReference>
<dbReference type="FunCoup" id="A0A0D2AC21">
    <property type="interactions" value="748"/>
</dbReference>
<evidence type="ECO:0000256" key="4">
    <source>
        <dbReference type="ARBA" id="ARBA00022692"/>
    </source>
</evidence>
<dbReference type="InterPro" id="IPR017871">
    <property type="entry name" value="ABC_transporter-like_CS"/>
</dbReference>
<evidence type="ECO:0000259" key="12">
    <source>
        <dbReference type="PROSITE" id="PS50929"/>
    </source>
</evidence>
<feature type="transmembrane region" description="Helical" evidence="10">
    <location>
        <begin position="915"/>
        <end position="941"/>
    </location>
</feature>
<keyword evidence="7 10" id="KW-1133">Transmembrane helix</keyword>
<evidence type="ECO:0000256" key="10">
    <source>
        <dbReference type="SAM" id="Phobius"/>
    </source>
</evidence>
<dbReference type="PROSITE" id="PS50929">
    <property type="entry name" value="ABC_TM1F"/>
    <property type="match status" value="2"/>
</dbReference>
<dbReference type="GO" id="GO:0005743">
    <property type="term" value="C:mitochondrial inner membrane"/>
    <property type="evidence" value="ECO:0007669"/>
    <property type="project" value="TreeGrafter"/>
</dbReference>
<dbReference type="OrthoDB" id="6500128at2759"/>
<dbReference type="InterPro" id="IPR003439">
    <property type="entry name" value="ABC_transporter-like_ATP-bd"/>
</dbReference>
<gene>
    <name evidence="13" type="ORF">PV09_04678</name>
</gene>
<evidence type="ECO:0000256" key="8">
    <source>
        <dbReference type="ARBA" id="ARBA00023136"/>
    </source>
</evidence>
<dbReference type="InterPro" id="IPR027417">
    <property type="entry name" value="P-loop_NTPase"/>
</dbReference>
<evidence type="ECO:0000256" key="5">
    <source>
        <dbReference type="ARBA" id="ARBA00022741"/>
    </source>
</evidence>
<dbReference type="InterPro" id="IPR039421">
    <property type="entry name" value="Type_1_exporter"/>
</dbReference>
<feature type="transmembrane region" description="Helical" evidence="10">
    <location>
        <begin position="171"/>
        <end position="189"/>
    </location>
</feature>
<evidence type="ECO:0000313" key="14">
    <source>
        <dbReference type="Proteomes" id="UP000053259"/>
    </source>
</evidence>
<evidence type="ECO:0000256" key="3">
    <source>
        <dbReference type="ARBA" id="ARBA00022448"/>
    </source>
</evidence>
<feature type="transmembrane region" description="Helical" evidence="10">
    <location>
        <begin position="689"/>
        <end position="714"/>
    </location>
</feature>
<dbReference type="Pfam" id="PF00005">
    <property type="entry name" value="ABC_tran"/>
    <property type="match status" value="2"/>
</dbReference>
<evidence type="ECO:0008006" key="15">
    <source>
        <dbReference type="Google" id="ProtNLM"/>
    </source>
</evidence>
<feature type="transmembrane region" description="Helical" evidence="10">
    <location>
        <begin position="734"/>
        <end position="756"/>
    </location>
</feature>
<proteinExistence type="inferred from homology"/>
<comment type="subcellular location">
    <subcellularLocation>
        <location evidence="1">Membrane</location>
        <topology evidence="1">Multi-pass membrane protein</topology>
    </subcellularLocation>
</comment>
<dbReference type="SMART" id="SM00382">
    <property type="entry name" value="AAA"/>
    <property type="match status" value="2"/>
</dbReference>
<dbReference type="FunFam" id="3.40.50.300:FF:000251">
    <property type="entry name" value="ABC transporter B family member 19"/>
    <property type="match status" value="1"/>
</dbReference>
<dbReference type="PROSITE" id="PS50893">
    <property type="entry name" value="ABC_TRANSPORTER_2"/>
    <property type="match status" value="2"/>
</dbReference>
<evidence type="ECO:0000313" key="13">
    <source>
        <dbReference type="EMBL" id="KIW04398.1"/>
    </source>
</evidence>
<feature type="transmembrane region" description="Helical" evidence="10">
    <location>
        <begin position="44"/>
        <end position="63"/>
    </location>
</feature>
<dbReference type="InterPro" id="IPR036640">
    <property type="entry name" value="ABC1_TM_sf"/>
</dbReference>
<dbReference type="RefSeq" id="XP_016214267.1">
    <property type="nucleotide sequence ID" value="XM_016358065.1"/>
</dbReference>
<dbReference type="Pfam" id="PF00664">
    <property type="entry name" value="ABC_membrane"/>
    <property type="match status" value="2"/>
</dbReference>
<dbReference type="InterPro" id="IPR003593">
    <property type="entry name" value="AAA+_ATPase"/>
</dbReference>
<dbReference type="InterPro" id="IPR011527">
    <property type="entry name" value="ABC1_TM_dom"/>
</dbReference>
<dbReference type="InParanoid" id="A0A0D2AC21"/>
<evidence type="ECO:0000256" key="7">
    <source>
        <dbReference type="ARBA" id="ARBA00022989"/>
    </source>
</evidence>
<keyword evidence="3" id="KW-0813">Transport</keyword>
<dbReference type="PANTHER" id="PTHR43394:SF27">
    <property type="entry name" value="ATP-DEPENDENT TRANSLOCASE ABCB1-LIKE"/>
    <property type="match status" value="1"/>
</dbReference>
<accession>A0A0D2AC21</accession>
<feature type="transmembrane region" description="Helical" evidence="10">
    <location>
        <begin position="837"/>
        <end position="855"/>
    </location>
</feature>
<dbReference type="FunFam" id="1.20.1560.10:FF:000057">
    <property type="entry name" value="ABC multidrug transporter SitT"/>
    <property type="match status" value="1"/>
</dbReference>
<dbReference type="GO" id="GO:0090374">
    <property type="term" value="P:oligopeptide export from mitochondrion"/>
    <property type="evidence" value="ECO:0007669"/>
    <property type="project" value="TreeGrafter"/>
</dbReference>
<keyword evidence="6" id="KW-0067">ATP-binding</keyword>
<evidence type="ECO:0000256" key="9">
    <source>
        <dbReference type="SAM" id="MobiDB-lite"/>
    </source>
</evidence>
<feature type="domain" description="ABC transmembrane type-1" evidence="12">
    <location>
        <begin position="48"/>
        <end position="339"/>
    </location>
</feature>
<dbReference type="Proteomes" id="UP000053259">
    <property type="component" value="Unassembled WGS sequence"/>
</dbReference>
<name>A0A0D2AC21_9PEZI</name>
<dbReference type="GO" id="GO:0016887">
    <property type="term" value="F:ATP hydrolysis activity"/>
    <property type="evidence" value="ECO:0007669"/>
    <property type="project" value="InterPro"/>
</dbReference>
<feature type="domain" description="ABC transporter" evidence="11">
    <location>
        <begin position="374"/>
        <end position="619"/>
    </location>
</feature>
<keyword evidence="4 10" id="KW-0812">Transmembrane</keyword>